<organism evidence="1 2">
    <name type="scientific">Avena sativa</name>
    <name type="common">Oat</name>
    <dbReference type="NCBI Taxonomy" id="4498"/>
    <lineage>
        <taxon>Eukaryota</taxon>
        <taxon>Viridiplantae</taxon>
        <taxon>Streptophyta</taxon>
        <taxon>Embryophyta</taxon>
        <taxon>Tracheophyta</taxon>
        <taxon>Spermatophyta</taxon>
        <taxon>Magnoliopsida</taxon>
        <taxon>Liliopsida</taxon>
        <taxon>Poales</taxon>
        <taxon>Poaceae</taxon>
        <taxon>BOP clade</taxon>
        <taxon>Pooideae</taxon>
        <taxon>Poodae</taxon>
        <taxon>Poeae</taxon>
        <taxon>Poeae Chloroplast Group 1 (Aveneae type)</taxon>
        <taxon>Aveninae</taxon>
        <taxon>Avena</taxon>
    </lineage>
</organism>
<sequence length="414" mass="47276">MASQQSPEPPPAEPAPTTLTALGDDLLREILLLLPSLPSLVRAAFACRTFLDIVRSSPAFRRRFRALHPPPLLGIYFDPDGLAIPAFAPLRRRSDPDLRAAVRRSDFFLTGLLDDDDDFPGWVMNDCHDGYLILDNWGTREVVAYNPLTMAMDLIPPPPDEFYDGCQGYYNCLDYHIHSPEEDDGVFRVIYACHDESRARAAVFSSDTRAWQVFPWSEALTTPQSADNKHWLSIGRIMNGFMNGFVYWVYMDEASMLLLNTTTLEFSRIDLPSYLKGQTHMFRVGKTKDGGLCIVVAIEFKLYVWLRKICEDGVEKWVKGHLFDLDDIVEETGGTLEEHGQFKVVGVVDGVVYFSTYETFEDARFPCWFLSLDLETSDIDVLFQKRYDSHIHPYIMPWPRYLVRNKACLQVEGA</sequence>
<accession>A0ACD5VHN2</accession>
<reference evidence="1" key="2">
    <citation type="submission" date="2025-09" db="UniProtKB">
        <authorList>
            <consortium name="EnsemblPlants"/>
        </authorList>
    </citation>
    <scope>IDENTIFICATION</scope>
</reference>
<dbReference type="Proteomes" id="UP001732700">
    <property type="component" value="Chromosome 3A"/>
</dbReference>
<proteinExistence type="predicted"/>
<dbReference type="EnsemblPlants" id="AVESA.00010b.r2.3AG0451010.1">
    <property type="protein sequence ID" value="AVESA.00010b.r2.3AG0451010.1.CDS.1"/>
    <property type="gene ID" value="AVESA.00010b.r2.3AG0451010"/>
</dbReference>
<keyword evidence="2" id="KW-1185">Reference proteome</keyword>
<evidence type="ECO:0000313" key="1">
    <source>
        <dbReference type="EnsemblPlants" id="AVESA.00010b.r2.3AG0451010.1.CDS.1"/>
    </source>
</evidence>
<name>A0ACD5VHN2_AVESA</name>
<reference evidence="1" key="1">
    <citation type="submission" date="2021-05" db="EMBL/GenBank/DDBJ databases">
        <authorList>
            <person name="Scholz U."/>
            <person name="Mascher M."/>
            <person name="Fiebig A."/>
        </authorList>
    </citation>
    <scope>NUCLEOTIDE SEQUENCE [LARGE SCALE GENOMIC DNA]</scope>
</reference>
<protein>
    <submittedName>
        <fullName evidence="1">Uncharacterized protein</fullName>
    </submittedName>
</protein>
<evidence type="ECO:0000313" key="2">
    <source>
        <dbReference type="Proteomes" id="UP001732700"/>
    </source>
</evidence>